<protein>
    <recommendedName>
        <fullName evidence="2">Lipid/polyisoprenoid-binding YceI-like domain-containing protein</fullName>
    </recommendedName>
</protein>
<evidence type="ECO:0000313" key="4">
    <source>
        <dbReference type="Proteomes" id="UP000007590"/>
    </source>
</evidence>
<organism evidence="3 4">
    <name type="scientific">Solitalea canadensis (strain ATCC 29591 / DSM 3403 / JCM 21819 / LMG 8368 / NBRC 15130 / NCIMB 12057 / USAM 9D)</name>
    <name type="common">Flexibacter canadensis</name>
    <dbReference type="NCBI Taxonomy" id="929556"/>
    <lineage>
        <taxon>Bacteria</taxon>
        <taxon>Pseudomonadati</taxon>
        <taxon>Bacteroidota</taxon>
        <taxon>Sphingobacteriia</taxon>
        <taxon>Sphingobacteriales</taxon>
        <taxon>Sphingobacteriaceae</taxon>
        <taxon>Solitalea</taxon>
    </lineage>
</organism>
<dbReference type="KEGG" id="scn:Solca_2229"/>
<dbReference type="STRING" id="929556.Solca_2229"/>
<dbReference type="OrthoDB" id="652838at2"/>
<reference evidence="3" key="1">
    <citation type="submission" date="2012-02" db="EMBL/GenBank/DDBJ databases">
        <title>The complete genome of Solitalea canadensis DSM 3403.</title>
        <authorList>
            <consortium name="US DOE Joint Genome Institute (JGI-PGF)"/>
            <person name="Lucas S."/>
            <person name="Copeland A."/>
            <person name="Lapidus A."/>
            <person name="Glavina del Rio T."/>
            <person name="Dalin E."/>
            <person name="Tice H."/>
            <person name="Bruce D."/>
            <person name="Goodwin L."/>
            <person name="Pitluck S."/>
            <person name="Peters L."/>
            <person name="Ovchinnikova G."/>
            <person name="Lu M."/>
            <person name="Kyrpides N."/>
            <person name="Mavromatis K."/>
            <person name="Ivanova N."/>
            <person name="Brettin T."/>
            <person name="Detter J.C."/>
            <person name="Han C."/>
            <person name="Larimer F."/>
            <person name="Land M."/>
            <person name="Hauser L."/>
            <person name="Markowitz V."/>
            <person name="Cheng J.-F."/>
            <person name="Hugenholtz P."/>
            <person name="Woyke T."/>
            <person name="Wu D."/>
            <person name="Spring S."/>
            <person name="Schroeder M."/>
            <person name="Kopitz M."/>
            <person name="Brambilla E."/>
            <person name="Klenk H.-P."/>
            <person name="Eisen J.A."/>
        </authorList>
    </citation>
    <scope>NUCLEOTIDE SEQUENCE</scope>
    <source>
        <strain evidence="3">DSM 3403</strain>
    </source>
</reference>
<feature type="domain" description="Lipid/polyisoprenoid-binding YceI-like" evidence="2">
    <location>
        <begin position="61"/>
        <end position="226"/>
    </location>
</feature>
<sequence>MKKLKFTLVVLLVLTAAFFATHCQHEDSEAIPVVGPDPVERGDQIITCTDCNTVPAASGVWYHDKAHSNVEWETQYKEFGSLLTGRFDSFFMTSLNFDEANPSNISFEGYVWLNSVNTSEPARDDGCLLVSFGTTNDLTDEAQNRATLKTKAGTGRYSTTDAGFLIDADITFLGITKPITVKMFFAPKYDIGTSFAAGFNSEFEIKKADFLPNDTNIGDVIRIKINSLMKAKK</sequence>
<name>H8KR66_SOLCM</name>
<dbReference type="RefSeq" id="WP_014680499.1">
    <property type="nucleotide sequence ID" value="NC_017770.1"/>
</dbReference>
<accession>H8KR66</accession>
<dbReference type="Proteomes" id="UP000007590">
    <property type="component" value="Chromosome"/>
</dbReference>
<dbReference type="EMBL" id="CP003349">
    <property type="protein sequence ID" value="AFD07272.1"/>
    <property type="molecule type" value="Genomic_DNA"/>
</dbReference>
<dbReference type="SUPFAM" id="SSF101874">
    <property type="entry name" value="YceI-like"/>
    <property type="match status" value="1"/>
</dbReference>
<dbReference type="HOGENOM" id="CLU_1189278_0_0_10"/>
<dbReference type="InterPro" id="IPR007372">
    <property type="entry name" value="Lipid/polyisoprenoid-bd_YceI"/>
</dbReference>
<evidence type="ECO:0000256" key="1">
    <source>
        <dbReference type="SAM" id="SignalP"/>
    </source>
</evidence>
<keyword evidence="4" id="KW-1185">Reference proteome</keyword>
<proteinExistence type="predicted"/>
<keyword evidence="1" id="KW-0732">Signal</keyword>
<dbReference type="Gene3D" id="2.40.128.110">
    <property type="entry name" value="Lipid/polyisoprenoid-binding, YceI-like"/>
    <property type="match status" value="1"/>
</dbReference>
<evidence type="ECO:0000313" key="3">
    <source>
        <dbReference type="EMBL" id="AFD07272.1"/>
    </source>
</evidence>
<dbReference type="AlphaFoldDB" id="H8KR66"/>
<feature type="signal peptide" evidence="1">
    <location>
        <begin position="1"/>
        <end position="22"/>
    </location>
</feature>
<dbReference type="InterPro" id="IPR036761">
    <property type="entry name" value="TTHA0802/YceI-like_sf"/>
</dbReference>
<feature type="chain" id="PRO_5003613311" description="Lipid/polyisoprenoid-binding YceI-like domain-containing protein" evidence="1">
    <location>
        <begin position="23"/>
        <end position="233"/>
    </location>
</feature>
<dbReference type="Pfam" id="PF04264">
    <property type="entry name" value="YceI"/>
    <property type="match status" value="1"/>
</dbReference>
<dbReference type="eggNOG" id="COG2353">
    <property type="taxonomic scope" value="Bacteria"/>
</dbReference>
<gene>
    <name evidence="3" type="ordered locus">Solca_2229</name>
</gene>
<evidence type="ECO:0000259" key="2">
    <source>
        <dbReference type="Pfam" id="PF04264"/>
    </source>
</evidence>